<evidence type="ECO:0000256" key="1">
    <source>
        <dbReference type="SAM" id="MobiDB-lite"/>
    </source>
</evidence>
<dbReference type="InParanoid" id="A0A0C2WHK1"/>
<keyword evidence="3" id="KW-1185">Reference proteome</keyword>
<proteinExistence type="predicted"/>
<protein>
    <submittedName>
        <fullName evidence="2">Uncharacterized protein</fullName>
    </submittedName>
</protein>
<reference evidence="2 3" key="1">
    <citation type="submission" date="2014-04" db="EMBL/GenBank/DDBJ databases">
        <title>Evolutionary Origins and Diversification of the Mycorrhizal Mutualists.</title>
        <authorList>
            <consortium name="DOE Joint Genome Institute"/>
            <consortium name="Mycorrhizal Genomics Consortium"/>
            <person name="Kohler A."/>
            <person name="Kuo A."/>
            <person name="Nagy L.G."/>
            <person name="Floudas D."/>
            <person name="Copeland A."/>
            <person name="Barry K.W."/>
            <person name="Cichocki N."/>
            <person name="Veneault-Fourrey C."/>
            <person name="LaButti K."/>
            <person name="Lindquist E.A."/>
            <person name="Lipzen A."/>
            <person name="Lundell T."/>
            <person name="Morin E."/>
            <person name="Murat C."/>
            <person name="Riley R."/>
            <person name="Ohm R."/>
            <person name="Sun H."/>
            <person name="Tunlid A."/>
            <person name="Henrissat B."/>
            <person name="Grigoriev I.V."/>
            <person name="Hibbett D.S."/>
            <person name="Martin F."/>
        </authorList>
    </citation>
    <scope>NUCLEOTIDE SEQUENCE [LARGE SCALE GENOMIC DNA]</scope>
    <source>
        <strain evidence="2 3">Koide BX008</strain>
    </source>
</reference>
<dbReference type="Proteomes" id="UP000054549">
    <property type="component" value="Unassembled WGS sequence"/>
</dbReference>
<feature type="region of interest" description="Disordered" evidence="1">
    <location>
        <begin position="42"/>
        <end position="73"/>
    </location>
</feature>
<sequence length="613" mass="70529">MSSTNSTTQTTAQNVAGAIMNNAQNLMNAIHSEAQNIATGVLNGSETPSATVEDIEEHPAESDEPQPTPPIGLVRCTSPAMTPEDWDHAHATRMRTAMLERTQQAPRVFNDVEEVRKDMQKSPLYDLGPTDEPKIMYPLEGGAFVDFPFSAKDLLTLNDDKIKKSLDEVLEAQQLAPLPFTIAVEEVQEKERLTHRIKRIYNKWPGLILFAVNEKSLKKAPNSREISGFHQNRFCDYRRTPPNKTLFWQQVEGIKNQYDEYGTGEMFTRIYMLLVLLSDYKWAFLFTRILTLCYHDVVYHTIQALINFMHMHRDYCEVQIHSQYVYDLAARVIQMGGDKYFDEVTRMVTSGMYAKPTLKVTAKAEYGLMQLAPRIPHTTKLKHLIDGLRFYHLQVTEDSKAISLDALHNVISYAQQMVHKLDEMKGHDLDYVKSCVQIMEHGNALHGIDNPQPAMANTHFMRPRHIELDHVPYLLVPGNVKRFENETKRNPWQQICLKCGLSHFTNEHTCKIVYVDQDLQKSTPDNRFHPRRTEQFQGPEQPIRVQYYSDVVYCEPETGERIVGNRHHRMDPRLNVTTTYATIAENGRMMSTAQYNEQRPEPPITSFLRSVST</sequence>
<name>A0A0C2WHK1_AMAMK</name>
<gene>
    <name evidence="2" type="ORF">M378DRAFT_17813</name>
</gene>
<feature type="region of interest" description="Disordered" evidence="1">
    <location>
        <begin position="594"/>
        <end position="613"/>
    </location>
</feature>
<evidence type="ECO:0000313" key="3">
    <source>
        <dbReference type="Proteomes" id="UP000054549"/>
    </source>
</evidence>
<organism evidence="2 3">
    <name type="scientific">Amanita muscaria (strain Koide BX008)</name>
    <dbReference type="NCBI Taxonomy" id="946122"/>
    <lineage>
        <taxon>Eukaryota</taxon>
        <taxon>Fungi</taxon>
        <taxon>Dikarya</taxon>
        <taxon>Basidiomycota</taxon>
        <taxon>Agaricomycotina</taxon>
        <taxon>Agaricomycetes</taxon>
        <taxon>Agaricomycetidae</taxon>
        <taxon>Agaricales</taxon>
        <taxon>Pluteineae</taxon>
        <taxon>Amanitaceae</taxon>
        <taxon>Amanita</taxon>
    </lineage>
</organism>
<evidence type="ECO:0000313" key="2">
    <source>
        <dbReference type="EMBL" id="KIL55583.1"/>
    </source>
</evidence>
<dbReference type="AlphaFoldDB" id="A0A0C2WHK1"/>
<dbReference type="HOGENOM" id="CLU_445461_0_0_1"/>
<accession>A0A0C2WHK1</accession>
<dbReference type="EMBL" id="KN818497">
    <property type="protein sequence ID" value="KIL55583.1"/>
    <property type="molecule type" value="Genomic_DNA"/>
</dbReference>